<reference evidence="2" key="1">
    <citation type="submission" date="2020-02" db="EMBL/GenBank/DDBJ databases">
        <authorList>
            <person name="Meier V. D."/>
        </authorList>
    </citation>
    <scope>NUCLEOTIDE SEQUENCE</scope>
    <source>
        <strain evidence="2">AVDCRST_MAG45</strain>
    </source>
</reference>
<dbReference type="EMBL" id="CADCVU010000128">
    <property type="protein sequence ID" value="CAA9505186.1"/>
    <property type="molecule type" value="Genomic_DNA"/>
</dbReference>
<evidence type="ECO:0000256" key="1">
    <source>
        <dbReference type="SAM" id="MobiDB-lite"/>
    </source>
</evidence>
<feature type="region of interest" description="Disordered" evidence="1">
    <location>
        <begin position="85"/>
        <end position="146"/>
    </location>
</feature>
<feature type="compositionally biased region" description="Basic and acidic residues" evidence="1">
    <location>
        <begin position="121"/>
        <end position="139"/>
    </location>
</feature>
<accession>A0A6J4STP0</accession>
<evidence type="ECO:0000313" key="2">
    <source>
        <dbReference type="EMBL" id="CAA9505186.1"/>
    </source>
</evidence>
<organism evidence="2">
    <name type="scientific">uncultured Solirubrobacterales bacterium</name>
    <dbReference type="NCBI Taxonomy" id="768556"/>
    <lineage>
        <taxon>Bacteria</taxon>
        <taxon>Bacillati</taxon>
        <taxon>Actinomycetota</taxon>
        <taxon>Thermoleophilia</taxon>
        <taxon>Solirubrobacterales</taxon>
        <taxon>environmental samples</taxon>
    </lineage>
</organism>
<feature type="compositionally biased region" description="Low complexity" evidence="1">
    <location>
        <begin position="88"/>
        <end position="112"/>
    </location>
</feature>
<proteinExistence type="predicted"/>
<dbReference type="AlphaFoldDB" id="A0A6J4STP0"/>
<gene>
    <name evidence="2" type="ORF">AVDCRST_MAG45-1558</name>
</gene>
<name>A0A6J4STP0_9ACTN</name>
<protein>
    <recommendedName>
        <fullName evidence="3">Flagellar hook-length control protein-like C-terminal domain-containing protein</fullName>
    </recommendedName>
</protein>
<sequence>MHPVSLDAALIRLQLPELVLKEGMSVVARVASRGEGAKGALILAGQLLKASLPDGVRAGDTLRLAVSEISPERVVLQLVERTPAEPGQQAQAQPQAQAQAQAQAQMPTALPGLAPPPAQNELRDADPDGGEGGRREGGGDGRSGVSLVYETPRLGRLDLRIDRGPEGVVATIGVPAGAHALAHARAETLRQALEARTGVPAVVRIAARREPFDAYA</sequence>
<evidence type="ECO:0008006" key="3">
    <source>
        <dbReference type="Google" id="ProtNLM"/>
    </source>
</evidence>